<dbReference type="RefSeq" id="WP_075126755.1">
    <property type="nucleotide sequence ID" value="NZ_MSIE01000030.1"/>
</dbReference>
<dbReference type="InterPro" id="IPR027417">
    <property type="entry name" value="P-loop_NTPase"/>
</dbReference>
<evidence type="ECO:0000313" key="3">
    <source>
        <dbReference type="Proteomes" id="UP000185596"/>
    </source>
</evidence>
<keyword evidence="1" id="KW-0812">Transmembrane</keyword>
<keyword evidence="1" id="KW-1133">Transmembrane helix</keyword>
<gene>
    <name evidence="2" type="ORF">BU204_17515</name>
</gene>
<feature type="transmembrane region" description="Helical" evidence="1">
    <location>
        <begin position="656"/>
        <end position="678"/>
    </location>
</feature>
<feature type="transmembrane region" description="Helical" evidence="1">
    <location>
        <begin position="209"/>
        <end position="230"/>
    </location>
</feature>
<feature type="transmembrane region" description="Helical" evidence="1">
    <location>
        <begin position="783"/>
        <end position="805"/>
    </location>
</feature>
<dbReference type="SUPFAM" id="SSF52540">
    <property type="entry name" value="P-loop containing nucleoside triphosphate hydrolases"/>
    <property type="match status" value="1"/>
</dbReference>
<feature type="transmembrane region" description="Helical" evidence="1">
    <location>
        <begin position="853"/>
        <end position="872"/>
    </location>
</feature>
<feature type="transmembrane region" description="Helical" evidence="1">
    <location>
        <begin position="690"/>
        <end position="708"/>
    </location>
</feature>
<keyword evidence="1" id="KW-0472">Membrane</keyword>
<comment type="caution">
    <text evidence="2">The sequence shown here is derived from an EMBL/GenBank/DDBJ whole genome shotgun (WGS) entry which is preliminary data.</text>
</comment>
<evidence type="ECO:0008006" key="4">
    <source>
        <dbReference type="Google" id="ProtNLM"/>
    </source>
</evidence>
<dbReference type="InterPro" id="IPR029787">
    <property type="entry name" value="Nucleotide_cyclase"/>
</dbReference>
<protein>
    <recommendedName>
        <fullName evidence="4">NACHT domain-containing protein</fullName>
    </recommendedName>
</protein>
<feature type="transmembrane region" description="Helical" evidence="1">
    <location>
        <begin position="742"/>
        <end position="762"/>
    </location>
</feature>
<proteinExistence type="predicted"/>
<dbReference type="OrthoDB" id="419058at2"/>
<sequence length="1008" mass="107116">MDRDPAVHRAVVVVDVEKFGDSARTHAHQLAVRAGLYAAVEQAFDEAGVAWERCGHEDRGDGILVLVPPDAPKSRLVDQLPGRLVAALRRHNARSSGPAQIRLRVAVDAGEVHLDTHGITGEVVNRAFRLLDAPPLRQALAASPGVLALITSDRFYEDTVRHEPAAAPGDYRPVRVVVKETDVRAWVCLPDGPPTGSTRRAPGLVGWTVWHLAGALALLFALGGASALVWSTRAELLDPRGVPLGVVGGWVAAAVLVAGMGAGIVAAVRTAVRLTRPVGADPGGASTGAAADLARWVERQWRRESAARALDRPEPLRVRWSSTSRPVAAAPEEVLGPAGPGVRVLRLRLAGDVHEVVEKFTRLPYRQLVVLGRPGAGKSVLMMLLTLGLLRRWSPDQPVPVLLSLTSWNPAREHLHAWLARRLVEEYPGLGNRERYGPDAAARLVGSHAVLPVLDGLDEMPRSRQAAAVAGLNDAVAGGHPIVVACRVREYEAAVTASGAALGRAAVVELEPVDAAAAAAYLPAGQAAGTRRWAPVLDRLRDDPRGSLAEALSTPLMVYLARAVYRGPARDPVHLGDRRRWRSAQQVEDHLLDAYLPALYAPGGAPPAGDQQGAPAPRDYPVERAECWLTYLARRMSALGTRDLAWWQLSQTGGRFGLLFGLAARLLAGLGFGLAFGLTYGFTHGPGRGLLYGVTYALAFGLGLSAGLRFDRPWLAAAAAGLVGAGVAGAGIGPALGPALGTQAALEVGFIAGFGIGLLARCRCRSGARPRQIELSAARLARAVVRWLPAGVGVGVFLGLVLVLASGRPDYFAAGFAYAVPFMIGFGTSEAIVMPVDHQDSVTPASLLRGERAATIAQAMAMGLAAGIADLLTTWTTSGLRPELLPQLGSSLLFGLVFGLAAGLADGVNSPWLRYVAAQGWLALRGRLPWRLMRFLDDAHRRGVLRQVGGTYQFRHVRLQDRLADLGRDGEVHRTGGRRPAPVPARPPAWRRLWADSPGGRTVVMRHP</sequence>
<organism evidence="2 3">
    <name type="scientific">Actinophytocola xanthii</name>
    <dbReference type="NCBI Taxonomy" id="1912961"/>
    <lineage>
        <taxon>Bacteria</taxon>
        <taxon>Bacillati</taxon>
        <taxon>Actinomycetota</taxon>
        <taxon>Actinomycetes</taxon>
        <taxon>Pseudonocardiales</taxon>
        <taxon>Pseudonocardiaceae</taxon>
    </lineage>
</organism>
<keyword evidence="3" id="KW-1185">Reference proteome</keyword>
<evidence type="ECO:0000256" key="1">
    <source>
        <dbReference type="SAM" id="Phobius"/>
    </source>
</evidence>
<dbReference type="AlphaFoldDB" id="A0A1Q8CPU0"/>
<name>A0A1Q8CPU0_9PSEU</name>
<feature type="transmembrane region" description="Helical" evidence="1">
    <location>
        <begin position="811"/>
        <end position="833"/>
    </location>
</feature>
<dbReference type="Proteomes" id="UP000185596">
    <property type="component" value="Unassembled WGS sequence"/>
</dbReference>
<feature type="transmembrane region" description="Helical" evidence="1">
    <location>
        <begin position="884"/>
        <end position="905"/>
    </location>
</feature>
<reference evidence="2 3" key="1">
    <citation type="submission" date="2016-12" db="EMBL/GenBank/DDBJ databases">
        <title>The draft genome sequence of Actinophytocola sp. 11-183.</title>
        <authorList>
            <person name="Wang W."/>
            <person name="Yuan L."/>
        </authorList>
    </citation>
    <scope>NUCLEOTIDE SEQUENCE [LARGE SCALE GENOMIC DNA]</scope>
    <source>
        <strain evidence="2 3">11-183</strain>
    </source>
</reference>
<dbReference type="EMBL" id="MSIE01000030">
    <property type="protein sequence ID" value="OLF16372.1"/>
    <property type="molecule type" value="Genomic_DNA"/>
</dbReference>
<dbReference type="Gene3D" id="3.30.70.1230">
    <property type="entry name" value="Nucleotide cyclase"/>
    <property type="match status" value="1"/>
</dbReference>
<dbReference type="Gene3D" id="3.40.50.300">
    <property type="entry name" value="P-loop containing nucleotide triphosphate hydrolases"/>
    <property type="match status" value="1"/>
</dbReference>
<feature type="transmembrane region" description="Helical" evidence="1">
    <location>
        <begin position="250"/>
        <end position="268"/>
    </location>
</feature>
<feature type="transmembrane region" description="Helical" evidence="1">
    <location>
        <begin position="715"/>
        <end position="736"/>
    </location>
</feature>
<evidence type="ECO:0000313" key="2">
    <source>
        <dbReference type="EMBL" id="OLF16372.1"/>
    </source>
</evidence>
<dbReference type="SUPFAM" id="SSF55073">
    <property type="entry name" value="Nucleotide cyclase"/>
    <property type="match status" value="1"/>
</dbReference>
<dbReference type="STRING" id="1912961.BU204_17515"/>
<accession>A0A1Q8CPU0</accession>